<dbReference type="GO" id="GO:0060003">
    <property type="term" value="P:copper ion export"/>
    <property type="evidence" value="ECO:0007669"/>
    <property type="project" value="TreeGrafter"/>
</dbReference>
<evidence type="ECO:0000313" key="4">
    <source>
        <dbReference type="EMBL" id="MBB5374424.1"/>
    </source>
</evidence>
<keyword evidence="5" id="KW-1185">Reference proteome</keyword>
<dbReference type="PANTHER" id="PTHR30097:SF4">
    <property type="entry name" value="SLR6042 PROTEIN"/>
    <property type="match status" value="1"/>
</dbReference>
<evidence type="ECO:0000259" key="3">
    <source>
        <dbReference type="Pfam" id="PF25967"/>
    </source>
</evidence>
<reference evidence="4 5" key="1">
    <citation type="submission" date="2020-08" db="EMBL/GenBank/DDBJ databases">
        <title>Genomic Encyclopedia of Type Strains, Phase IV (KMG-IV): sequencing the most valuable type-strain genomes for metagenomic binning, comparative biology and taxonomic classification.</title>
        <authorList>
            <person name="Goeker M."/>
        </authorList>
    </citation>
    <scope>NUCLEOTIDE SEQUENCE [LARGE SCALE GENOMIC DNA]</scope>
    <source>
        <strain evidence="4 5">DSM 27026</strain>
    </source>
</reference>
<feature type="chain" id="PRO_5032950600" evidence="2">
    <location>
        <begin position="19"/>
        <end position="317"/>
    </location>
</feature>
<feature type="domain" description="Multidrug resistance protein MdtA-like C-terminal permuted SH3" evidence="3">
    <location>
        <begin position="244"/>
        <end position="300"/>
    </location>
</feature>
<protein>
    <submittedName>
        <fullName evidence="4">Multidrug resistance efflux pump</fullName>
    </submittedName>
</protein>
<evidence type="ECO:0000256" key="2">
    <source>
        <dbReference type="SAM" id="SignalP"/>
    </source>
</evidence>
<dbReference type="GO" id="GO:0015679">
    <property type="term" value="P:plasma membrane copper ion transport"/>
    <property type="evidence" value="ECO:0007669"/>
    <property type="project" value="TreeGrafter"/>
</dbReference>
<dbReference type="GO" id="GO:0030313">
    <property type="term" value="C:cell envelope"/>
    <property type="evidence" value="ECO:0007669"/>
    <property type="project" value="TreeGrafter"/>
</dbReference>
<keyword evidence="2" id="KW-0732">Signal</keyword>
<gene>
    <name evidence="4" type="ORF">HNP71_002698</name>
</gene>
<dbReference type="PANTHER" id="PTHR30097">
    <property type="entry name" value="CATION EFFLUX SYSTEM PROTEIN CUSB"/>
    <property type="match status" value="1"/>
</dbReference>
<dbReference type="RefSeq" id="WP_183267442.1">
    <property type="nucleotide sequence ID" value="NZ_JACHFJ010000017.1"/>
</dbReference>
<dbReference type="Pfam" id="PF25967">
    <property type="entry name" value="RND-MFP_C"/>
    <property type="match status" value="1"/>
</dbReference>
<comment type="caution">
    <text evidence="4">The sequence shown here is derived from an EMBL/GenBank/DDBJ whole genome shotgun (WGS) entry which is preliminary data.</text>
</comment>
<dbReference type="AlphaFoldDB" id="A0A840VF57"/>
<keyword evidence="1" id="KW-0813">Transport</keyword>
<dbReference type="InterPro" id="IPR058627">
    <property type="entry name" value="MdtA-like_C"/>
</dbReference>
<organism evidence="4 5">
    <name type="scientific">Acidocella aromatica</name>
    <dbReference type="NCBI Taxonomy" id="1303579"/>
    <lineage>
        <taxon>Bacteria</taxon>
        <taxon>Pseudomonadati</taxon>
        <taxon>Pseudomonadota</taxon>
        <taxon>Alphaproteobacteria</taxon>
        <taxon>Acetobacterales</taxon>
        <taxon>Acidocellaceae</taxon>
        <taxon>Acidocella</taxon>
    </lineage>
</organism>
<feature type="signal peptide" evidence="2">
    <location>
        <begin position="1"/>
        <end position="18"/>
    </location>
</feature>
<dbReference type="Gene3D" id="2.40.50.100">
    <property type="match status" value="1"/>
</dbReference>
<dbReference type="SUPFAM" id="SSF111369">
    <property type="entry name" value="HlyD-like secretion proteins"/>
    <property type="match status" value="1"/>
</dbReference>
<sequence>MPLWLILTGLALTAQAPASWVTVGVTQQAPILSGFASVQPSVPIAITALQSGVLTNLSVVPGESVQPGQIIGRLEGQQIAAALAAAQGASNAANASLAAERGKLADHLSTNAAVAQAQAAAASARAQLAALRAAASLQSPVAGQVQSLAAGPGAALQPGQAVAVVQPAAGAWVKAVLYGPRAATLFPGTAARFIPADGAPVVPVTLLGMQGTQADGGVVLAFSGQALQPGEAGTLSLFLPRRPVLLVPSSALVLDDGRWWVMLHDAQGDHAVQVVPGAAQGAQTPILSGLVAGDQVIVQDAALLYHRGIASQYQPPD</sequence>
<accession>A0A840VF57</accession>
<dbReference type="Gene3D" id="2.40.420.20">
    <property type="match status" value="1"/>
</dbReference>
<dbReference type="InterPro" id="IPR051909">
    <property type="entry name" value="MFP_Cation_Efflux"/>
</dbReference>
<proteinExistence type="predicted"/>
<dbReference type="EMBL" id="JACHFJ010000017">
    <property type="protein sequence ID" value="MBB5374424.1"/>
    <property type="molecule type" value="Genomic_DNA"/>
</dbReference>
<evidence type="ECO:0000313" key="5">
    <source>
        <dbReference type="Proteomes" id="UP000553706"/>
    </source>
</evidence>
<evidence type="ECO:0000256" key="1">
    <source>
        <dbReference type="ARBA" id="ARBA00022448"/>
    </source>
</evidence>
<dbReference type="Proteomes" id="UP000553706">
    <property type="component" value="Unassembled WGS sequence"/>
</dbReference>
<name>A0A840VF57_9PROT</name>